<evidence type="ECO:0000313" key="2">
    <source>
        <dbReference type="EMBL" id="UJO17796.1"/>
    </source>
</evidence>
<dbReference type="AlphaFoldDB" id="A0A9Q8LHL9"/>
<feature type="region of interest" description="Disordered" evidence="1">
    <location>
        <begin position="1"/>
        <end position="64"/>
    </location>
</feature>
<protein>
    <submittedName>
        <fullName evidence="2">Uncharacterized protein</fullName>
    </submittedName>
</protein>
<proteinExistence type="predicted"/>
<accession>A0A9Q8LHL9</accession>
<gene>
    <name evidence="2" type="ORF">CLAFUR5_06527</name>
</gene>
<feature type="compositionally biased region" description="Acidic residues" evidence="1">
    <location>
        <begin position="41"/>
        <end position="64"/>
    </location>
</feature>
<dbReference type="Proteomes" id="UP000756132">
    <property type="component" value="Chromosome 5"/>
</dbReference>
<dbReference type="KEGG" id="ffu:CLAFUR5_06527"/>
<keyword evidence="3" id="KW-1185">Reference proteome</keyword>
<sequence>MDELDIGSVEEQGEETPRPQASHATEPAQILHWSDLQHDAEWEETESSDDEDEAITPDFDGENDEEHALGRVQSHVVERAKAPVHTVPVVPVMVTPELKHSDATEPRKDDVMSVHGTQQDVAIVNSEVDHQARKNYLTNGILEKELVVVADVQ</sequence>
<organism evidence="2 3">
    <name type="scientific">Passalora fulva</name>
    <name type="common">Tomato leaf mold</name>
    <name type="synonym">Cladosporium fulvum</name>
    <dbReference type="NCBI Taxonomy" id="5499"/>
    <lineage>
        <taxon>Eukaryota</taxon>
        <taxon>Fungi</taxon>
        <taxon>Dikarya</taxon>
        <taxon>Ascomycota</taxon>
        <taxon>Pezizomycotina</taxon>
        <taxon>Dothideomycetes</taxon>
        <taxon>Dothideomycetidae</taxon>
        <taxon>Mycosphaerellales</taxon>
        <taxon>Mycosphaerellaceae</taxon>
        <taxon>Fulvia</taxon>
    </lineage>
</organism>
<dbReference type="GeneID" id="71986405"/>
<evidence type="ECO:0000313" key="3">
    <source>
        <dbReference type="Proteomes" id="UP000756132"/>
    </source>
</evidence>
<dbReference type="EMBL" id="CP090167">
    <property type="protein sequence ID" value="UJO17796.1"/>
    <property type="molecule type" value="Genomic_DNA"/>
</dbReference>
<dbReference type="OMA" id="EHAQGRM"/>
<reference evidence="2" key="2">
    <citation type="journal article" date="2022" name="Microb. Genom.">
        <title>A chromosome-scale genome assembly of the tomato pathogen Cladosporium fulvum reveals a compartmentalized genome architecture and the presence of a dispensable chromosome.</title>
        <authorList>
            <person name="Zaccaron A.Z."/>
            <person name="Chen L.H."/>
            <person name="Samaras A."/>
            <person name="Stergiopoulos I."/>
        </authorList>
    </citation>
    <scope>NUCLEOTIDE SEQUENCE</scope>
    <source>
        <strain evidence="2">Race5_Kim</strain>
    </source>
</reference>
<dbReference type="RefSeq" id="XP_047762162.1">
    <property type="nucleotide sequence ID" value="XM_047905675.1"/>
</dbReference>
<name>A0A9Q8LHL9_PASFU</name>
<reference evidence="2" key="1">
    <citation type="submission" date="2021-12" db="EMBL/GenBank/DDBJ databases">
        <authorList>
            <person name="Zaccaron A."/>
            <person name="Stergiopoulos I."/>
        </authorList>
    </citation>
    <scope>NUCLEOTIDE SEQUENCE</scope>
    <source>
        <strain evidence="2">Race5_Kim</strain>
    </source>
</reference>
<evidence type="ECO:0000256" key="1">
    <source>
        <dbReference type="SAM" id="MobiDB-lite"/>
    </source>
</evidence>